<gene>
    <name evidence="2" type="ORF">STAS_33141</name>
</gene>
<name>A0A5A7RDT7_STRAF</name>
<evidence type="ECO:0000313" key="3">
    <source>
        <dbReference type="Proteomes" id="UP000325081"/>
    </source>
</evidence>
<sequence length="128" mass="13652">MYAHLRTSNAPPQSPTESPVKLPLPRPSAYPTFVGPIDVATVLICRRRLIGPSRPVATVTISAAETLQSSATMTFTATSPDITPARRGHQPIECHLGLHGECHHVSGGEYALKLFLLGEIEISDDGGV</sequence>
<keyword evidence="3" id="KW-1185">Reference proteome</keyword>
<dbReference type="Proteomes" id="UP000325081">
    <property type="component" value="Unassembled WGS sequence"/>
</dbReference>
<evidence type="ECO:0000256" key="1">
    <source>
        <dbReference type="SAM" id="MobiDB-lite"/>
    </source>
</evidence>
<protein>
    <submittedName>
        <fullName evidence="2">Phosphoinositide phosphatase family protein</fullName>
    </submittedName>
</protein>
<organism evidence="2 3">
    <name type="scientific">Striga asiatica</name>
    <name type="common">Asiatic witchweed</name>
    <name type="synonym">Buchnera asiatica</name>
    <dbReference type="NCBI Taxonomy" id="4170"/>
    <lineage>
        <taxon>Eukaryota</taxon>
        <taxon>Viridiplantae</taxon>
        <taxon>Streptophyta</taxon>
        <taxon>Embryophyta</taxon>
        <taxon>Tracheophyta</taxon>
        <taxon>Spermatophyta</taxon>
        <taxon>Magnoliopsida</taxon>
        <taxon>eudicotyledons</taxon>
        <taxon>Gunneridae</taxon>
        <taxon>Pentapetalae</taxon>
        <taxon>asterids</taxon>
        <taxon>lamiids</taxon>
        <taxon>Lamiales</taxon>
        <taxon>Orobanchaceae</taxon>
        <taxon>Buchnereae</taxon>
        <taxon>Striga</taxon>
    </lineage>
</organism>
<reference evidence="3" key="1">
    <citation type="journal article" date="2019" name="Curr. Biol.">
        <title>Genome Sequence of Striga asiatica Provides Insight into the Evolution of Plant Parasitism.</title>
        <authorList>
            <person name="Yoshida S."/>
            <person name="Kim S."/>
            <person name="Wafula E.K."/>
            <person name="Tanskanen J."/>
            <person name="Kim Y.M."/>
            <person name="Honaas L."/>
            <person name="Yang Z."/>
            <person name="Spallek T."/>
            <person name="Conn C.E."/>
            <person name="Ichihashi Y."/>
            <person name="Cheong K."/>
            <person name="Cui S."/>
            <person name="Der J.P."/>
            <person name="Gundlach H."/>
            <person name="Jiao Y."/>
            <person name="Hori C."/>
            <person name="Ishida J.K."/>
            <person name="Kasahara H."/>
            <person name="Kiba T."/>
            <person name="Kim M.S."/>
            <person name="Koo N."/>
            <person name="Laohavisit A."/>
            <person name="Lee Y.H."/>
            <person name="Lumba S."/>
            <person name="McCourt P."/>
            <person name="Mortimer J.C."/>
            <person name="Mutuku J.M."/>
            <person name="Nomura T."/>
            <person name="Sasaki-Sekimoto Y."/>
            <person name="Seto Y."/>
            <person name="Wang Y."/>
            <person name="Wakatake T."/>
            <person name="Sakakibara H."/>
            <person name="Demura T."/>
            <person name="Yamaguchi S."/>
            <person name="Yoneyama K."/>
            <person name="Manabe R.I."/>
            <person name="Nelson D.C."/>
            <person name="Schulman A.H."/>
            <person name="Timko M.P."/>
            <person name="dePamphilis C.W."/>
            <person name="Choi D."/>
            <person name="Shirasu K."/>
        </authorList>
    </citation>
    <scope>NUCLEOTIDE SEQUENCE [LARGE SCALE GENOMIC DNA]</scope>
    <source>
        <strain evidence="3">cv. UVA1</strain>
    </source>
</reference>
<evidence type="ECO:0000313" key="2">
    <source>
        <dbReference type="EMBL" id="GER55476.1"/>
    </source>
</evidence>
<accession>A0A5A7RDT7</accession>
<proteinExistence type="predicted"/>
<comment type="caution">
    <text evidence="2">The sequence shown here is derived from an EMBL/GenBank/DDBJ whole genome shotgun (WGS) entry which is preliminary data.</text>
</comment>
<feature type="compositionally biased region" description="Polar residues" evidence="1">
    <location>
        <begin position="1"/>
        <end position="17"/>
    </location>
</feature>
<dbReference type="EMBL" id="BKCP01011848">
    <property type="protein sequence ID" value="GER55476.1"/>
    <property type="molecule type" value="Genomic_DNA"/>
</dbReference>
<dbReference type="AlphaFoldDB" id="A0A5A7RDT7"/>
<feature type="region of interest" description="Disordered" evidence="1">
    <location>
        <begin position="1"/>
        <end position="22"/>
    </location>
</feature>